<keyword evidence="11" id="KW-1185">Reference proteome</keyword>
<dbReference type="Pfam" id="PF00028">
    <property type="entry name" value="Cadherin"/>
    <property type="match status" value="1"/>
</dbReference>
<evidence type="ECO:0000313" key="10">
    <source>
        <dbReference type="EMBL" id="KPJ09981.1"/>
    </source>
</evidence>
<evidence type="ECO:0000256" key="3">
    <source>
        <dbReference type="ARBA" id="ARBA00022737"/>
    </source>
</evidence>
<dbReference type="GO" id="GO:0007156">
    <property type="term" value="P:homophilic cell adhesion via plasma membrane adhesion molecules"/>
    <property type="evidence" value="ECO:0007669"/>
    <property type="project" value="InterPro"/>
</dbReference>
<keyword evidence="7" id="KW-0472">Membrane</keyword>
<evidence type="ECO:0000313" key="11">
    <source>
        <dbReference type="Proteomes" id="UP000053240"/>
    </source>
</evidence>
<dbReference type="Gene3D" id="2.60.40.60">
    <property type="entry name" value="Cadherins"/>
    <property type="match status" value="2"/>
</dbReference>
<dbReference type="Proteomes" id="UP000053240">
    <property type="component" value="Unassembled WGS sequence"/>
</dbReference>
<keyword evidence="2" id="KW-0812">Transmembrane</keyword>
<dbReference type="PROSITE" id="PS00232">
    <property type="entry name" value="CADHERIN_1"/>
    <property type="match status" value="1"/>
</dbReference>
<dbReference type="InterPro" id="IPR002126">
    <property type="entry name" value="Cadherin-like_dom"/>
</dbReference>
<dbReference type="EMBL" id="KQ461033">
    <property type="protein sequence ID" value="KPJ09981.1"/>
    <property type="molecule type" value="Genomic_DNA"/>
</dbReference>
<evidence type="ECO:0000256" key="7">
    <source>
        <dbReference type="ARBA" id="ARBA00023136"/>
    </source>
</evidence>
<feature type="domain" description="Cadherin" evidence="9">
    <location>
        <begin position="52"/>
        <end position="148"/>
    </location>
</feature>
<dbReference type="PANTHER" id="PTHR24025:SF23">
    <property type="entry name" value="NEURAL-CADHERIN"/>
    <property type="match status" value="1"/>
</dbReference>
<sequence length="293" mass="31611">MCLKHWWPSEGGPSDSSAAWPALAIALSIRSRAIQDSRCYLMNGGAVESFFISEDTPVGSVIGTLSVNGDPSAEGDIALSVSERGAGLVIAPGTKNLTLARALDREERAGPSSLYVNVRCERRHTTDPSFLIPVSVRVWDVNDNAPVWRGAPYSARVSELAAVGARVLAAPAADADQPGPHATVHYAVLPGPYSEYIGFANELDSMLVVKKPLDYESVRNFTVRLRAQDQGAPPRYNDTELYVQVLDADDQNPKFTHDHYTALLPDDVKEGTLAATSMLLDVDLPVTVVIKVL</sequence>
<gene>
    <name evidence="10" type="ORF">RR48_05844</name>
</gene>
<evidence type="ECO:0000256" key="6">
    <source>
        <dbReference type="ARBA" id="ARBA00022989"/>
    </source>
</evidence>
<dbReference type="GO" id="GO:0005509">
    <property type="term" value="F:calcium ion binding"/>
    <property type="evidence" value="ECO:0007669"/>
    <property type="project" value="UniProtKB-UniRule"/>
</dbReference>
<dbReference type="CDD" id="cd11304">
    <property type="entry name" value="Cadherin_repeat"/>
    <property type="match status" value="2"/>
</dbReference>
<accession>A0A0N1I7A4</accession>
<dbReference type="PRINTS" id="PR00205">
    <property type="entry name" value="CADHERIN"/>
</dbReference>
<dbReference type="SMART" id="SM00112">
    <property type="entry name" value="CA"/>
    <property type="match status" value="2"/>
</dbReference>
<keyword evidence="3" id="KW-0677">Repeat</keyword>
<evidence type="ECO:0000259" key="9">
    <source>
        <dbReference type="PROSITE" id="PS50268"/>
    </source>
</evidence>
<dbReference type="InParanoid" id="A0A0N1I7A4"/>
<dbReference type="InterPro" id="IPR020894">
    <property type="entry name" value="Cadherin_CS"/>
</dbReference>
<dbReference type="PANTHER" id="PTHR24025">
    <property type="entry name" value="DESMOGLEIN FAMILY MEMBER"/>
    <property type="match status" value="1"/>
</dbReference>
<keyword evidence="4 8" id="KW-0106">Calcium</keyword>
<proteinExistence type="predicted"/>
<protein>
    <submittedName>
        <fullName evidence="10">Cadherin EGF LAG seven-pass G-type receptor 1</fullName>
    </submittedName>
</protein>
<dbReference type="STRING" id="76193.A0A0N1I7A4"/>
<evidence type="ECO:0000256" key="2">
    <source>
        <dbReference type="ARBA" id="ARBA00022692"/>
    </source>
</evidence>
<dbReference type="GO" id="GO:0005886">
    <property type="term" value="C:plasma membrane"/>
    <property type="evidence" value="ECO:0007669"/>
    <property type="project" value="InterPro"/>
</dbReference>
<dbReference type="FunFam" id="2.60.40.60:FF:000262">
    <property type="entry name" value="protocadherin-23 isoform X2"/>
    <property type="match status" value="1"/>
</dbReference>
<reference evidence="10 11" key="1">
    <citation type="journal article" date="2015" name="Nat. Commun.">
        <title>Outbred genome sequencing and CRISPR/Cas9 gene editing in butterflies.</title>
        <authorList>
            <person name="Li X."/>
            <person name="Fan D."/>
            <person name="Zhang W."/>
            <person name="Liu G."/>
            <person name="Zhang L."/>
            <person name="Zhao L."/>
            <person name="Fang X."/>
            <person name="Chen L."/>
            <person name="Dong Y."/>
            <person name="Chen Y."/>
            <person name="Ding Y."/>
            <person name="Zhao R."/>
            <person name="Feng M."/>
            <person name="Zhu Y."/>
            <person name="Feng Y."/>
            <person name="Jiang X."/>
            <person name="Zhu D."/>
            <person name="Xiang H."/>
            <person name="Feng X."/>
            <person name="Li S."/>
            <person name="Wang J."/>
            <person name="Zhang G."/>
            <person name="Kronforst M.R."/>
            <person name="Wang W."/>
        </authorList>
    </citation>
    <scope>NUCLEOTIDE SEQUENCE [LARGE SCALE GENOMIC DNA]</scope>
    <source>
        <strain evidence="10">Ya'a_city_454_Pm</strain>
        <tissue evidence="10">Whole body</tissue>
    </source>
</reference>
<comment type="subcellular location">
    <subcellularLocation>
        <location evidence="1">Membrane</location>
    </subcellularLocation>
</comment>
<dbReference type="PROSITE" id="PS50268">
    <property type="entry name" value="CADHERIN_2"/>
    <property type="match status" value="2"/>
</dbReference>
<dbReference type="AlphaFoldDB" id="A0A0N1I7A4"/>
<feature type="domain" description="Cadherin" evidence="9">
    <location>
        <begin position="149"/>
        <end position="255"/>
    </location>
</feature>
<organism evidence="10 11">
    <name type="scientific">Papilio machaon</name>
    <name type="common">Old World swallowtail butterfly</name>
    <dbReference type="NCBI Taxonomy" id="76193"/>
    <lineage>
        <taxon>Eukaryota</taxon>
        <taxon>Metazoa</taxon>
        <taxon>Ecdysozoa</taxon>
        <taxon>Arthropoda</taxon>
        <taxon>Hexapoda</taxon>
        <taxon>Insecta</taxon>
        <taxon>Pterygota</taxon>
        <taxon>Neoptera</taxon>
        <taxon>Endopterygota</taxon>
        <taxon>Lepidoptera</taxon>
        <taxon>Glossata</taxon>
        <taxon>Ditrysia</taxon>
        <taxon>Papilionoidea</taxon>
        <taxon>Papilionidae</taxon>
        <taxon>Papilioninae</taxon>
        <taxon>Papilio</taxon>
    </lineage>
</organism>
<keyword evidence="6" id="KW-1133">Transmembrane helix</keyword>
<keyword evidence="10" id="KW-0675">Receptor</keyword>
<evidence type="ECO:0000256" key="4">
    <source>
        <dbReference type="ARBA" id="ARBA00022837"/>
    </source>
</evidence>
<dbReference type="InterPro" id="IPR015919">
    <property type="entry name" value="Cadherin-like_sf"/>
</dbReference>
<dbReference type="InterPro" id="IPR050971">
    <property type="entry name" value="Cadherin-domain_protein"/>
</dbReference>
<keyword evidence="5" id="KW-0130">Cell adhesion</keyword>
<dbReference type="GO" id="GO:0005911">
    <property type="term" value="C:cell-cell junction"/>
    <property type="evidence" value="ECO:0007669"/>
    <property type="project" value="TreeGrafter"/>
</dbReference>
<dbReference type="SUPFAM" id="SSF49313">
    <property type="entry name" value="Cadherin-like"/>
    <property type="match status" value="2"/>
</dbReference>
<name>A0A0N1I7A4_PAPMA</name>
<evidence type="ECO:0000256" key="1">
    <source>
        <dbReference type="ARBA" id="ARBA00004370"/>
    </source>
</evidence>
<evidence type="ECO:0000256" key="8">
    <source>
        <dbReference type="PROSITE-ProRule" id="PRU00043"/>
    </source>
</evidence>
<evidence type="ECO:0000256" key="5">
    <source>
        <dbReference type="ARBA" id="ARBA00022889"/>
    </source>
</evidence>